<evidence type="ECO:0000313" key="3">
    <source>
        <dbReference type="Proteomes" id="UP001556367"/>
    </source>
</evidence>
<evidence type="ECO:0000256" key="1">
    <source>
        <dbReference type="SAM" id="SignalP"/>
    </source>
</evidence>
<feature type="chain" id="PRO_5045949130" evidence="1">
    <location>
        <begin position="26"/>
        <end position="91"/>
    </location>
</feature>
<proteinExistence type="predicted"/>
<reference evidence="3" key="1">
    <citation type="submission" date="2024-06" db="EMBL/GenBank/DDBJ databases">
        <title>Multi-omics analyses provide insights into the biosynthesis of the anticancer antibiotic pleurotin in Hohenbuehelia grisea.</title>
        <authorList>
            <person name="Weaver J.A."/>
            <person name="Alberti F."/>
        </authorList>
    </citation>
    <scope>NUCLEOTIDE SEQUENCE [LARGE SCALE GENOMIC DNA]</scope>
    <source>
        <strain evidence="3">T-177</strain>
    </source>
</reference>
<evidence type="ECO:0000313" key="2">
    <source>
        <dbReference type="EMBL" id="KAL0958679.1"/>
    </source>
</evidence>
<protein>
    <submittedName>
        <fullName evidence="2">Uncharacterized protein</fullName>
    </submittedName>
</protein>
<feature type="signal peptide" evidence="1">
    <location>
        <begin position="1"/>
        <end position="25"/>
    </location>
</feature>
<dbReference type="Gene3D" id="2.60.20.10">
    <property type="entry name" value="Crystallins"/>
    <property type="match status" value="1"/>
</dbReference>
<dbReference type="SUPFAM" id="SSF49695">
    <property type="entry name" value="gamma-Crystallin-like"/>
    <property type="match status" value="1"/>
</dbReference>
<comment type="caution">
    <text evidence="2">The sequence shown here is derived from an EMBL/GenBank/DDBJ whole genome shotgun (WGS) entry which is preliminary data.</text>
</comment>
<gene>
    <name evidence="2" type="ORF">HGRIS_014011</name>
</gene>
<accession>A0ABR3JS87</accession>
<name>A0ABR3JS87_9AGAR</name>
<organism evidence="2 3">
    <name type="scientific">Hohenbuehelia grisea</name>
    <dbReference type="NCBI Taxonomy" id="104357"/>
    <lineage>
        <taxon>Eukaryota</taxon>
        <taxon>Fungi</taxon>
        <taxon>Dikarya</taxon>
        <taxon>Basidiomycota</taxon>
        <taxon>Agaricomycotina</taxon>
        <taxon>Agaricomycetes</taxon>
        <taxon>Agaricomycetidae</taxon>
        <taxon>Agaricales</taxon>
        <taxon>Pleurotineae</taxon>
        <taxon>Pleurotaceae</taxon>
        <taxon>Hohenbuehelia</taxon>
    </lineage>
</organism>
<keyword evidence="1" id="KW-0732">Signal</keyword>
<dbReference type="Proteomes" id="UP001556367">
    <property type="component" value="Unassembled WGS sequence"/>
</dbReference>
<sequence>MQYPQSFLQTIFLLVVALFVATARGVPIAASLQARQGNTFSPVYATIYENINYNGQLELITKRNTCINFSSWSNDKASSFRVNSGRCFFYR</sequence>
<keyword evidence="3" id="KW-1185">Reference proteome</keyword>
<dbReference type="InterPro" id="IPR011024">
    <property type="entry name" value="G_crystallin-like"/>
</dbReference>
<dbReference type="EMBL" id="JASNQZ010000003">
    <property type="protein sequence ID" value="KAL0958679.1"/>
    <property type="molecule type" value="Genomic_DNA"/>
</dbReference>